<dbReference type="Proteomes" id="UP000243579">
    <property type="component" value="Unassembled WGS sequence"/>
</dbReference>
<dbReference type="OrthoDB" id="63357at2759"/>
<evidence type="ECO:0000313" key="2">
    <source>
        <dbReference type="EMBL" id="OQR87546.1"/>
    </source>
</evidence>
<evidence type="ECO:0000313" key="3">
    <source>
        <dbReference type="Proteomes" id="UP000243579"/>
    </source>
</evidence>
<dbReference type="AlphaFoldDB" id="A0A1V9YP57"/>
<accession>A0A1V9YP57</accession>
<dbReference type="Gene3D" id="1.10.150.50">
    <property type="entry name" value="Transcription Factor, Ets-1"/>
    <property type="match status" value="1"/>
</dbReference>
<feature type="region of interest" description="Disordered" evidence="1">
    <location>
        <begin position="38"/>
        <end position="68"/>
    </location>
</feature>
<protein>
    <recommendedName>
        <fullName evidence="4">SAM domain-containing protein</fullName>
    </recommendedName>
</protein>
<name>A0A1V9YP57_ACHHY</name>
<sequence>MCDELEREILAMESRLQEVKLTMEVEKGNWERANKLTKHGTHWKRAAQTPHTPASPEPAPAEKPRPSKRSMTALLRRATVEWDTKDVVAWLEQLQFLELARQAEAASISGAQLLGAHLGLSDLHLRQLFRVGLVDASWKAFVREVASLHRRHMEAHPSLPPTLKAVPAAEVSLPQLAPPSRKHKRVKKSQPQITCWTCSKAKRLD</sequence>
<dbReference type="InterPro" id="IPR013761">
    <property type="entry name" value="SAM/pointed_sf"/>
</dbReference>
<keyword evidence="3" id="KW-1185">Reference proteome</keyword>
<evidence type="ECO:0008006" key="4">
    <source>
        <dbReference type="Google" id="ProtNLM"/>
    </source>
</evidence>
<dbReference type="EMBL" id="JNBR01001434">
    <property type="protein sequence ID" value="OQR87546.1"/>
    <property type="molecule type" value="Genomic_DNA"/>
</dbReference>
<gene>
    <name evidence="2" type="ORF">ACHHYP_20372</name>
</gene>
<organism evidence="2 3">
    <name type="scientific">Achlya hypogyna</name>
    <name type="common">Oomycete</name>
    <name type="synonym">Protoachlya hypogyna</name>
    <dbReference type="NCBI Taxonomy" id="1202772"/>
    <lineage>
        <taxon>Eukaryota</taxon>
        <taxon>Sar</taxon>
        <taxon>Stramenopiles</taxon>
        <taxon>Oomycota</taxon>
        <taxon>Saprolegniomycetes</taxon>
        <taxon>Saprolegniales</taxon>
        <taxon>Achlyaceae</taxon>
        <taxon>Achlya</taxon>
    </lineage>
</organism>
<reference evidence="2 3" key="1">
    <citation type="journal article" date="2014" name="Genome Biol. Evol.">
        <title>The secreted proteins of Achlya hypogyna and Thraustotheca clavata identify the ancestral oomycete secretome and reveal gene acquisitions by horizontal gene transfer.</title>
        <authorList>
            <person name="Misner I."/>
            <person name="Blouin N."/>
            <person name="Leonard G."/>
            <person name="Richards T.A."/>
            <person name="Lane C.E."/>
        </authorList>
    </citation>
    <scope>NUCLEOTIDE SEQUENCE [LARGE SCALE GENOMIC DNA]</scope>
    <source>
        <strain evidence="2 3">ATCC 48635</strain>
    </source>
</reference>
<proteinExistence type="predicted"/>
<comment type="caution">
    <text evidence="2">The sequence shown here is derived from an EMBL/GenBank/DDBJ whole genome shotgun (WGS) entry which is preliminary data.</text>
</comment>
<evidence type="ECO:0000256" key="1">
    <source>
        <dbReference type="SAM" id="MobiDB-lite"/>
    </source>
</evidence>